<evidence type="ECO:0000256" key="2">
    <source>
        <dbReference type="ARBA" id="ARBA00022741"/>
    </source>
</evidence>
<dbReference type="CDD" id="cd04091">
    <property type="entry name" value="mtEFG1_II_like"/>
    <property type="match status" value="1"/>
</dbReference>
<dbReference type="InterPro" id="IPR020568">
    <property type="entry name" value="Ribosomal_Su5_D2-typ_SF"/>
</dbReference>
<dbReference type="PROSITE" id="PS51722">
    <property type="entry name" value="G_TR_2"/>
    <property type="match status" value="1"/>
</dbReference>
<dbReference type="Pfam" id="PF00009">
    <property type="entry name" value="GTP_EFTU"/>
    <property type="match status" value="1"/>
</dbReference>
<keyword evidence="7" id="KW-0963">Cytoplasm</keyword>
<dbReference type="HAMAP" id="MF_00054_B">
    <property type="entry name" value="EF_G_EF_2_B"/>
    <property type="match status" value="1"/>
</dbReference>
<dbReference type="InterPro" id="IPR000640">
    <property type="entry name" value="EFG_V-like"/>
</dbReference>
<evidence type="ECO:0000256" key="8">
    <source>
        <dbReference type="NCBIfam" id="TIGR00484"/>
    </source>
</evidence>
<dbReference type="Pfam" id="PF00679">
    <property type="entry name" value="EFG_C"/>
    <property type="match status" value="1"/>
</dbReference>
<evidence type="ECO:0000259" key="10">
    <source>
        <dbReference type="PROSITE" id="PS51722"/>
    </source>
</evidence>
<dbReference type="CDD" id="cd01886">
    <property type="entry name" value="EF-G"/>
    <property type="match status" value="1"/>
</dbReference>
<comment type="subcellular location">
    <subcellularLocation>
        <location evidence="7">Cytoplasm</location>
    </subcellularLocation>
</comment>
<dbReference type="Gene3D" id="3.30.70.240">
    <property type="match status" value="1"/>
</dbReference>
<dbReference type="InterPro" id="IPR005225">
    <property type="entry name" value="Small_GTP-bd"/>
</dbReference>
<dbReference type="PANTHER" id="PTHR43636:SF2">
    <property type="entry name" value="ELONGATION FACTOR G, MITOCHONDRIAL"/>
    <property type="match status" value="1"/>
</dbReference>
<evidence type="ECO:0000256" key="4">
    <source>
        <dbReference type="ARBA" id="ARBA00022917"/>
    </source>
</evidence>
<dbReference type="Gene3D" id="3.40.50.300">
    <property type="entry name" value="P-loop containing nucleotide triphosphate hydrolases"/>
    <property type="match status" value="1"/>
</dbReference>
<evidence type="ECO:0000256" key="7">
    <source>
        <dbReference type="HAMAP-Rule" id="MF_00054"/>
    </source>
</evidence>
<protein>
    <recommendedName>
        <fullName evidence="7 8">Elongation factor G</fullName>
        <shortName evidence="7">EF-G</shortName>
    </recommendedName>
</protein>
<keyword evidence="12" id="KW-1185">Reference proteome</keyword>
<comment type="similarity">
    <text evidence="1 7">Belongs to the TRAFAC class translation factor GTPase superfamily. Classic translation factor GTPase family. EF-G/EF-2 subfamily.</text>
</comment>
<keyword evidence="4 7" id="KW-0648">Protein biosynthesis</keyword>
<dbReference type="SUPFAM" id="SSF54980">
    <property type="entry name" value="EF-G C-terminal domain-like"/>
    <property type="match status" value="2"/>
</dbReference>
<dbReference type="CDD" id="cd01434">
    <property type="entry name" value="EFG_mtEFG1_IV"/>
    <property type="match status" value="1"/>
</dbReference>
<dbReference type="InterPro" id="IPR004161">
    <property type="entry name" value="EFTu-like_2"/>
</dbReference>
<evidence type="ECO:0000256" key="9">
    <source>
        <dbReference type="SAM" id="Coils"/>
    </source>
</evidence>
<dbReference type="SUPFAM" id="SSF50447">
    <property type="entry name" value="Translation proteins"/>
    <property type="match status" value="1"/>
</dbReference>
<dbReference type="NCBIfam" id="TIGR00231">
    <property type="entry name" value="small_GTP"/>
    <property type="match status" value="1"/>
</dbReference>
<feature type="domain" description="Tr-type G" evidence="10">
    <location>
        <begin position="6"/>
        <end position="288"/>
    </location>
</feature>
<dbReference type="SUPFAM" id="SSF54211">
    <property type="entry name" value="Ribosomal protein S5 domain 2-like"/>
    <property type="match status" value="1"/>
</dbReference>
<dbReference type="CDD" id="cd16262">
    <property type="entry name" value="EFG_III"/>
    <property type="match status" value="1"/>
</dbReference>
<dbReference type="InterPro" id="IPR000795">
    <property type="entry name" value="T_Tr_GTP-bd_dom"/>
</dbReference>
<feature type="binding site" evidence="7">
    <location>
        <begin position="15"/>
        <end position="22"/>
    </location>
    <ligand>
        <name>GTP</name>
        <dbReference type="ChEBI" id="CHEBI:37565"/>
    </ligand>
</feature>
<evidence type="ECO:0000256" key="3">
    <source>
        <dbReference type="ARBA" id="ARBA00022768"/>
    </source>
</evidence>
<dbReference type="InterPro" id="IPR009022">
    <property type="entry name" value="EFG_III"/>
</dbReference>
<dbReference type="InterPro" id="IPR041095">
    <property type="entry name" value="EFG_II"/>
</dbReference>
<keyword evidence="3 7" id="KW-0251">Elongation factor</keyword>
<accession>A0ABY7VZ20</accession>
<dbReference type="Gene3D" id="3.30.230.10">
    <property type="match status" value="1"/>
</dbReference>
<evidence type="ECO:0000256" key="6">
    <source>
        <dbReference type="ARBA" id="ARBA00024731"/>
    </source>
</evidence>
<evidence type="ECO:0000256" key="1">
    <source>
        <dbReference type="ARBA" id="ARBA00005870"/>
    </source>
</evidence>
<comment type="function">
    <text evidence="6 7">Catalyzes the GTP-dependent ribosomal translocation step during translation elongation. During this step, the ribosome changes from the pre-translocational (PRE) to the post-translocational (POST) state as the newly formed A-site-bound peptidyl-tRNA and P-site-bound deacylated tRNA move to the P and E sites, respectively. Catalyzes the coordinated movement of the two tRNA molecules, the mRNA and conformational changes in the ribosome.</text>
</comment>
<dbReference type="GO" id="GO:0003746">
    <property type="term" value="F:translation elongation factor activity"/>
    <property type="evidence" value="ECO:0007669"/>
    <property type="project" value="UniProtKB-KW"/>
</dbReference>
<dbReference type="InterPro" id="IPR005517">
    <property type="entry name" value="Transl_elong_EFG/EF2_IV"/>
</dbReference>
<dbReference type="SUPFAM" id="SSF52540">
    <property type="entry name" value="P-loop containing nucleoside triphosphate hydrolases"/>
    <property type="match status" value="1"/>
</dbReference>
<dbReference type="Pfam" id="PF14492">
    <property type="entry name" value="EFG_III"/>
    <property type="match status" value="1"/>
</dbReference>
<evidence type="ECO:0000256" key="5">
    <source>
        <dbReference type="ARBA" id="ARBA00023134"/>
    </source>
</evidence>
<dbReference type="Gene3D" id="3.30.70.870">
    <property type="entry name" value="Elongation Factor G (Translational Gtpase), domain 3"/>
    <property type="match status" value="1"/>
</dbReference>
<dbReference type="NCBIfam" id="TIGR00484">
    <property type="entry name" value="EF-G"/>
    <property type="match status" value="1"/>
</dbReference>
<keyword evidence="9" id="KW-0175">Coiled coil</keyword>
<dbReference type="InterPro" id="IPR009000">
    <property type="entry name" value="Transl_B-barrel_sf"/>
</dbReference>
<feature type="binding site" evidence="7">
    <location>
        <begin position="87"/>
        <end position="91"/>
    </location>
    <ligand>
        <name>GTP</name>
        <dbReference type="ChEBI" id="CHEBI:37565"/>
    </ligand>
</feature>
<proteinExistence type="inferred from homology"/>
<organism evidence="11 12">
    <name type="scientific">Lentisphaera profundi</name>
    <dbReference type="NCBI Taxonomy" id="1658616"/>
    <lineage>
        <taxon>Bacteria</taxon>
        <taxon>Pseudomonadati</taxon>
        <taxon>Lentisphaerota</taxon>
        <taxon>Lentisphaeria</taxon>
        <taxon>Lentisphaerales</taxon>
        <taxon>Lentisphaeraceae</taxon>
        <taxon>Lentisphaera</taxon>
    </lineage>
</organism>
<dbReference type="Pfam" id="PF03764">
    <property type="entry name" value="EFG_IV"/>
    <property type="match status" value="1"/>
</dbReference>
<name>A0ABY7VZ20_9BACT</name>
<feature type="coiled-coil region" evidence="9">
    <location>
        <begin position="210"/>
        <end position="237"/>
    </location>
</feature>
<dbReference type="PRINTS" id="PR00315">
    <property type="entry name" value="ELONGATNFCT"/>
</dbReference>
<dbReference type="EMBL" id="CP117812">
    <property type="protein sequence ID" value="WDE98036.1"/>
    <property type="molecule type" value="Genomic_DNA"/>
</dbReference>
<dbReference type="Proteomes" id="UP001214250">
    <property type="component" value="Chromosome 2"/>
</dbReference>
<dbReference type="Pfam" id="PF03144">
    <property type="entry name" value="GTP_EFTU_D2"/>
    <property type="match status" value="1"/>
</dbReference>
<dbReference type="NCBIfam" id="NF009381">
    <property type="entry name" value="PRK12740.1-5"/>
    <property type="match status" value="1"/>
</dbReference>
<gene>
    <name evidence="7 11" type="primary">fusA</name>
    <name evidence="11" type="ORF">PQO03_19635</name>
</gene>
<dbReference type="Gene3D" id="2.40.30.10">
    <property type="entry name" value="Translation factors"/>
    <property type="match status" value="1"/>
</dbReference>
<evidence type="ECO:0000313" key="12">
    <source>
        <dbReference type="Proteomes" id="UP001214250"/>
    </source>
</evidence>
<feature type="binding site" evidence="7">
    <location>
        <begin position="141"/>
        <end position="144"/>
    </location>
    <ligand>
        <name>GTP</name>
        <dbReference type="ChEBI" id="CHEBI:37565"/>
    </ligand>
</feature>
<dbReference type="InterPro" id="IPR047872">
    <property type="entry name" value="EFG_IV"/>
</dbReference>
<dbReference type="InterPro" id="IPR014721">
    <property type="entry name" value="Ribsml_uS5_D2-typ_fold_subgr"/>
</dbReference>
<dbReference type="SMART" id="SM00838">
    <property type="entry name" value="EFG_C"/>
    <property type="match status" value="1"/>
</dbReference>
<dbReference type="InterPro" id="IPR004540">
    <property type="entry name" value="Transl_elong_EFG/EF2"/>
</dbReference>
<keyword evidence="5 7" id="KW-0342">GTP-binding</keyword>
<dbReference type="InterPro" id="IPR035647">
    <property type="entry name" value="EFG_III/V"/>
</dbReference>
<sequence>MSRPLDNVRNIGISAHIDSGKTTLTERILFYTGRIHAIHEVRGKDGVGATMDHMELEKEKGITITSACTFAQWEDDRGNEININIIDTPGHVDFTIEVERSLRVLDGAILVLCGTSGVQSQSITVDRQMKRYNVPRIAFVNKLDNPGSSPFIVSEQLRTKLGHNAVMFQIPIGAESELKGIVDLVKMRSFIFEGENGENVTEGEIAADMLDLATEKREELLEALSEYDDELMEIVMNGEDAPEDMVNAAARKGTITLGLTPVFMGSAYKNVGVQKLLHAVSLYLPSPYDVDNVAFDLDNDEASVTLESDSTKPFVGYVFKLEDGAYGQLSYMRVYQGKISKGDAMYNMTNGKKHSIGRLMRVHSADTEDILVAEAGDIIAVFGVDCATGTTFTNGDLRYNMTSMFVPAPVIDMKLILNDRKNSANLSKALNRFGKEDPTFRVRVDEESGETIISGMGELHLEIYVERMKREYQVDLEVGRPQVAYRESIEQDSPFDYSHKKQSGGRGQYGKVVGALRKTEEDFVMENNVSGGNIPKEYISSCEKGFRGCLKEGALIGFPVVNVMVDLQDGAYHNVDSDDISFQLAARGAFREAYSRANPIILEPIMLVDIETPTEFQGTVMGNLNSRRGIITGTTEDETFCKINAEVPLSEMFGYVGELRSMTQGKAEYTMEFAKYAKVPKTLHDELVKEFSEKKK</sequence>
<dbReference type="PANTHER" id="PTHR43636">
    <property type="entry name" value="ELONGATION FACTOR G, MITOCHONDRIAL"/>
    <property type="match status" value="1"/>
</dbReference>
<dbReference type="InterPro" id="IPR027417">
    <property type="entry name" value="P-loop_NTPase"/>
</dbReference>
<reference evidence="11 12" key="1">
    <citation type="submission" date="2023-02" db="EMBL/GenBank/DDBJ databases">
        <title>Genome sequence of Lentisphaera profundi SAORIC-696.</title>
        <authorList>
            <person name="Kim e."/>
            <person name="Cho J.-C."/>
            <person name="Choi A."/>
            <person name="Kang I."/>
        </authorList>
    </citation>
    <scope>NUCLEOTIDE SEQUENCE [LARGE SCALE GENOMIC DNA]</scope>
    <source>
        <strain evidence="11 12">SAORIC-696</strain>
    </source>
</reference>
<dbReference type="SMART" id="SM00889">
    <property type="entry name" value="EFG_IV"/>
    <property type="match status" value="1"/>
</dbReference>
<keyword evidence="2 7" id="KW-0547">Nucleotide-binding</keyword>
<evidence type="ECO:0000313" key="11">
    <source>
        <dbReference type="EMBL" id="WDE98036.1"/>
    </source>
</evidence>